<dbReference type="Pfam" id="PF03065">
    <property type="entry name" value="Glyco_hydro_57"/>
    <property type="match status" value="1"/>
</dbReference>
<dbReference type="InterPro" id="IPR015178">
    <property type="entry name" value="A-amylase/a-glucTrfase_central"/>
</dbReference>
<dbReference type="InterPro" id="IPR004300">
    <property type="entry name" value="Glyco_hydro_57_N"/>
</dbReference>
<sequence>MPFLFGIHCHQPVGNFSHVVDEAVRLCYAPFMEAALLYPKFRFAVHYSGWLLDYIRQNHKAVFTDMKKLSDNNQIEFFTGGYYEPVLSAIPSGDRRGQIEKLSGYINNHFGQMPDGLWLTERVWDPAIITDVAEVGVRNMIVDDYHFISAGYYKEMLNGYYVSEQDGKRVNLFPIDKNLRYLIPFKEEEAIVEYLENTADSGGKCSVIFDDGEKFGVWPHTYEWVYEEGWLERFLDTVISSGKCEFAFFGETADRVKPAGLAYLPITSYHEMGEWSLFAGRIEEMEKLQEHLREEGREEEAEVFVKGGIWKNFFAKYPESNRIHKRALRLSGYAAEMKDEALTEALYKAQCNDALWHGIFGGLYLPNLRNNSWSFIIEAEKEYERLAENLPMIETADLDYDGYDDAYVRTETFNASFTSRDCGQMTTLELKRNNVNLINTISRRKEAYHAMLLKDRAEDELKSGISTIHDLNVEITDEMKAMLVYDWYNKNSFIDHVTPEFDGEKFASCSFSELSDFTNQPAEMTAGEDTLTFSRSGGIYHNGKGYNAEIIKKFTFSGEGMEFETELTTDCPAELTYVCEMNFHLWNMAGVTVNGGESGSFHKGGTFDITDGITGTVTVETNAEGASSNVFYTVSQSEKGVDLTAQGVSLFIPVKFRGKAELTGRLKVQ</sequence>
<dbReference type="InterPro" id="IPR028995">
    <property type="entry name" value="Glyco_hydro_57/38_cen_sf"/>
</dbReference>
<organism evidence="6 7">
    <name type="scientific">Geovibrio thiophilus</name>
    <dbReference type="NCBI Taxonomy" id="139438"/>
    <lineage>
        <taxon>Bacteria</taxon>
        <taxon>Pseudomonadati</taxon>
        <taxon>Deferribacterota</taxon>
        <taxon>Deferribacteres</taxon>
        <taxon>Deferribacterales</taxon>
        <taxon>Geovibrionaceae</taxon>
        <taxon>Geovibrio</taxon>
    </lineage>
</organism>
<dbReference type="Proteomes" id="UP000287502">
    <property type="component" value="Chromosome"/>
</dbReference>
<proteinExistence type="inferred from homology"/>
<evidence type="ECO:0000313" key="7">
    <source>
        <dbReference type="Proteomes" id="UP000287502"/>
    </source>
</evidence>
<keyword evidence="2" id="KW-0119">Carbohydrate metabolism</keyword>
<dbReference type="InterPro" id="IPR015179">
    <property type="entry name" value="A-amylase/a-glucTrfase_C"/>
</dbReference>
<dbReference type="InterPro" id="IPR052046">
    <property type="entry name" value="GH57_Enzymes"/>
</dbReference>
<dbReference type="Gene3D" id="2.70.98.10">
    <property type="match status" value="1"/>
</dbReference>
<dbReference type="Gene3D" id="3.20.110.20">
    <property type="match status" value="1"/>
</dbReference>
<dbReference type="Pfam" id="PF09094">
    <property type="entry name" value="AmyA-A_glucT_m"/>
    <property type="match status" value="1"/>
</dbReference>
<evidence type="ECO:0000313" key="6">
    <source>
        <dbReference type="EMBL" id="QAR34525.1"/>
    </source>
</evidence>
<keyword evidence="7" id="KW-1185">Reference proteome</keyword>
<dbReference type="PANTHER" id="PTHR36306">
    <property type="entry name" value="ALPHA-AMYLASE-RELATED-RELATED"/>
    <property type="match status" value="1"/>
</dbReference>
<dbReference type="GO" id="GO:0030246">
    <property type="term" value="F:carbohydrate binding"/>
    <property type="evidence" value="ECO:0007669"/>
    <property type="project" value="InterPro"/>
</dbReference>
<comment type="similarity">
    <text evidence="1">Belongs to the glycosyl hydrolase 57 family.</text>
</comment>
<dbReference type="InterPro" id="IPR011013">
    <property type="entry name" value="Gal_mutarotase_sf_dom"/>
</dbReference>
<dbReference type="PANTHER" id="PTHR36306:SF1">
    <property type="entry name" value="ALPHA-AMYLASE-RELATED"/>
    <property type="match status" value="1"/>
</dbReference>
<dbReference type="OrthoDB" id="8476at2"/>
<feature type="domain" description="Alpha-amylase/4-alpha-glucanotransferase central" evidence="4">
    <location>
        <begin position="308"/>
        <end position="381"/>
    </location>
</feature>
<evidence type="ECO:0000259" key="3">
    <source>
        <dbReference type="Pfam" id="PF03065"/>
    </source>
</evidence>
<feature type="domain" description="Alpha-amylase/4-alpha-glucanotransferase C-terminal" evidence="5">
    <location>
        <begin position="397"/>
        <end position="662"/>
    </location>
</feature>
<dbReference type="InterPro" id="IPR014718">
    <property type="entry name" value="GH-type_carb-bd"/>
</dbReference>
<dbReference type="GO" id="GO:0005975">
    <property type="term" value="P:carbohydrate metabolic process"/>
    <property type="evidence" value="ECO:0007669"/>
    <property type="project" value="InterPro"/>
</dbReference>
<reference evidence="6 7" key="1">
    <citation type="submission" date="2019-01" db="EMBL/GenBank/DDBJ databases">
        <title>Geovibrio thiophilus DSM 11263, complete genome.</title>
        <authorList>
            <person name="Spring S."/>
            <person name="Bunk B."/>
            <person name="Sproer C."/>
        </authorList>
    </citation>
    <scope>NUCLEOTIDE SEQUENCE [LARGE SCALE GENOMIC DNA]</scope>
    <source>
        <strain evidence="6 7">DSM 11263</strain>
    </source>
</reference>
<dbReference type="SUPFAM" id="SSF74650">
    <property type="entry name" value="Galactose mutarotase-like"/>
    <property type="match status" value="1"/>
</dbReference>
<dbReference type="InterPro" id="IPR011330">
    <property type="entry name" value="Glyco_hydro/deAcase_b/a-brl"/>
</dbReference>
<dbReference type="AlphaFoldDB" id="A0A3R5XZH5"/>
<dbReference type="KEGG" id="gtl:EP073_13460"/>
<gene>
    <name evidence="6" type="ORF">EP073_13460</name>
</gene>
<protein>
    <submittedName>
        <fullName evidence="6">DUF1926 domain-containing protein</fullName>
    </submittedName>
</protein>
<feature type="domain" description="Glycoside hydrolase family 57 N-terminal" evidence="3">
    <location>
        <begin position="25"/>
        <end position="265"/>
    </location>
</feature>
<dbReference type="GO" id="GO:0003824">
    <property type="term" value="F:catalytic activity"/>
    <property type="evidence" value="ECO:0007669"/>
    <property type="project" value="InterPro"/>
</dbReference>
<evidence type="ECO:0000256" key="2">
    <source>
        <dbReference type="ARBA" id="ARBA00023277"/>
    </source>
</evidence>
<dbReference type="Pfam" id="PF09095">
    <property type="entry name" value="AmyA-gluTrfs_C"/>
    <property type="match status" value="1"/>
</dbReference>
<dbReference type="CDD" id="cd10793">
    <property type="entry name" value="GH57N_TLGT_like"/>
    <property type="match status" value="1"/>
</dbReference>
<dbReference type="SUPFAM" id="SSF88688">
    <property type="entry name" value="Families 57/38 glycoside transferase middle domain"/>
    <property type="match status" value="1"/>
</dbReference>
<accession>A0A3R5XZH5</accession>
<evidence type="ECO:0000259" key="4">
    <source>
        <dbReference type="Pfam" id="PF09094"/>
    </source>
</evidence>
<dbReference type="EMBL" id="CP035108">
    <property type="protein sequence ID" value="QAR34525.1"/>
    <property type="molecule type" value="Genomic_DNA"/>
</dbReference>
<dbReference type="SUPFAM" id="SSF88713">
    <property type="entry name" value="Glycoside hydrolase/deacetylase"/>
    <property type="match status" value="1"/>
</dbReference>
<evidence type="ECO:0000256" key="1">
    <source>
        <dbReference type="ARBA" id="ARBA00006821"/>
    </source>
</evidence>
<evidence type="ECO:0000259" key="5">
    <source>
        <dbReference type="Pfam" id="PF09095"/>
    </source>
</evidence>
<name>A0A3R5XZH5_9BACT</name>